<dbReference type="InterPro" id="IPR023065">
    <property type="entry name" value="Uncharacterised_ApaG"/>
</dbReference>
<evidence type="ECO:0000313" key="5">
    <source>
        <dbReference type="Proteomes" id="UP000029391"/>
    </source>
</evidence>
<evidence type="ECO:0000259" key="3">
    <source>
        <dbReference type="PROSITE" id="PS51087"/>
    </source>
</evidence>
<dbReference type="SUPFAM" id="SSF110069">
    <property type="entry name" value="ApaG-like"/>
    <property type="match status" value="1"/>
</dbReference>
<dbReference type="PANTHER" id="PTHR47191:SF2">
    <property type="entry name" value="OS05G0170800 PROTEIN"/>
    <property type="match status" value="1"/>
</dbReference>
<accession>A0A091BCN1</accession>
<dbReference type="Proteomes" id="UP000029391">
    <property type="component" value="Unassembled WGS sequence"/>
</dbReference>
<dbReference type="OrthoDB" id="9795226at2"/>
<dbReference type="InterPro" id="IPR036767">
    <property type="entry name" value="ApaG_sf"/>
</dbReference>
<dbReference type="InterPro" id="IPR050718">
    <property type="entry name" value="ApaG-like"/>
</dbReference>
<protein>
    <recommendedName>
        <fullName evidence="1 2">Protein ApaG</fullName>
    </recommendedName>
</protein>
<reference evidence="4 5" key="1">
    <citation type="submission" date="2013-09" db="EMBL/GenBank/DDBJ databases">
        <title>Genome sequencing of Arenimonas composti.</title>
        <authorList>
            <person name="Chen F."/>
            <person name="Wang G."/>
        </authorList>
    </citation>
    <scope>NUCLEOTIDE SEQUENCE [LARGE SCALE GENOMIC DNA]</scope>
    <source>
        <strain evidence="4 5">TR7-09</strain>
    </source>
</reference>
<dbReference type="HAMAP" id="MF_00791">
    <property type="entry name" value="ApaG"/>
    <property type="match status" value="1"/>
</dbReference>
<dbReference type="PROSITE" id="PS51087">
    <property type="entry name" value="APAG"/>
    <property type="match status" value="1"/>
</dbReference>
<organism evidence="4 5">
    <name type="scientific">Arenimonas composti TR7-09 = DSM 18010</name>
    <dbReference type="NCBI Taxonomy" id="1121013"/>
    <lineage>
        <taxon>Bacteria</taxon>
        <taxon>Pseudomonadati</taxon>
        <taxon>Pseudomonadota</taxon>
        <taxon>Gammaproteobacteria</taxon>
        <taxon>Lysobacterales</taxon>
        <taxon>Lysobacteraceae</taxon>
        <taxon>Arenimonas</taxon>
    </lineage>
</organism>
<gene>
    <name evidence="2" type="primary">apaG</name>
    <name evidence="4" type="ORF">P873_11645</name>
</gene>
<dbReference type="AlphaFoldDB" id="A0A091BCN1"/>
<evidence type="ECO:0000313" key="4">
    <source>
        <dbReference type="EMBL" id="KFN49292.1"/>
    </source>
</evidence>
<dbReference type="RefSeq" id="WP_026817621.1">
    <property type="nucleotide sequence ID" value="NZ_AUFF01000013.1"/>
</dbReference>
<name>A0A091BCN1_9GAMM</name>
<dbReference type="Gene3D" id="2.60.40.1470">
    <property type="entry name" value="ApaG domain"/>
    <property type="match status" value="1"/>
</dbReference>
<dbReference type="InterPro" id="IPR007474">
    <property type="entry name" value="ApaG_domain"/>
</dbReference>
<evidence type="ECO:0000256" key="2">
    <source>
        <dbReference type="HAMAP-Rule" id="MF_00791"/>
    </source>
</evidence>
<dbReference type="PANTHER" id="PTHR47191">
    <property type="entry name" value="OS05G0170800 PROTEIN"/>
    <property type="match status" value="1"/>
</dbReference>
<sequence length="126" mass="13785">MDAPTYAIEVTAASRYLEDQSVPEDGRYVFAYTIRITNTGDVAAQLLARHWIITDGDGGVQEVEGEGVIGEQPHLQPGEHFEYTSGAVLSTPLGTMHGSYRMLADDGHRFEAPIAPFTLTIPRTLH</sequence>
<proteinExistence type="inferred from homology"/>
<comment type="caution">
    <text evidence="4">The sequence shown here is derived from an EMBL/GenBank/DDBJ whole genome shotgun (WGS) entry which is preliminary data.</text>
</comment>
<dbReference type="EMBL" id="AWXU01000038">
    <property type="protein sequence ID" value="KFN49292.1"/>
    <property type="molecule type" value="Genomic_DNA"/>
</dbReference>
<keyword evidence="5" id="KW-1185">Reference proteome</keyword>
<feature type="domain" description="ApaG" evidence="3">
    <location>
        <begin position="2"/>
        <end position="126"/>
    </location>
</feature>
<dbReference type="eggNOG" id="COG2967">
    <property type="taxonomic scope" value="Bacteria"/>
</dbReference>
<evidence type="ECO:0000256" key="1">
    <source>
        <dbReference type="ARBA" id="ARBA00017693"/>
    </source>
</evidence>
<dbReference type="STRING" id="1121013.GCA_000426365_02748"/>
<dbReference type="Pfam" id="PF04379">
    <property type="entry name" value="DUF525"/>
    <property type="match status" value="1"/>
</dbReference>
<dbReference type="NCBIfam" id="NF003967">
    <property type="entry name" value="PRK05461.1"/>
    <property type="match status" value="1"/>
</dbReference>